<protein>
    <submittedName>
        <fullName evidence="1">Uncharacterized protein</fullName>
    </submittedName>
</protein>
<evidence type="ECO:0000313" key="1">
    <source>
        <dbReference type="EMBL" id="CCJ74258.1"/>
    </source>
</evidence>
<dbReference type="EMBL" id="CAKW01000131">
    <property type="protein sequence ID" value="CCJ74258.1"/>
    <property type="molecule type" value="Genomic_DNA"/>
</dbReference>
<reference evidence="1" key="1">
    <citation type="submission" date="2012-07" db="EMBL/GenBank/DDBJ databases">
        <authorList>
            <person name="Cummings C."/>
        </authorList>
    </citation>
    <scope>NUCLEOTIDE SEQUENCE</scope>
    <source>
        <strain evidence="1">1330</strain>
    </source>
</reference>
<gene>
    <name evidence="1" type="ORF">BN137_3656</name>
</gene>
<dbReference type="Proteomes" id="UP000009340">
    <property type="component" value="Unassembled WGS sequence"/>
</dbReference>
<name>K8A304_9ENTR</name>
<dbReference type="AlphaFoldDB" id="K8A304"/>
<proteinExistence type="predicted"/>
<comment type="caution">
    <text evidence="1">The sequence shown here is derived from an EMBL/GenBank/DDBJ whole genome shotgun (WGS) entry which is preliminary data.</text>
</comment>
<evidence type="ECO:0000313" key="2">
    <source>
        <dbReference type="Proteomes" id="UP000009340"/>
    </source>
</evidence>
<sequence length="41" mass="5227">MKPVRQAHWHNDYRRNTDQKLAFPKRFFYRCLIQKTLKIFM</sequence>
<organism evidence="1 2">
    <name type="scientific">Cronobacter condimenti 1330</name>
    <dbReference type="NCBI Taxonomy" id="1073999"/>
    <lineage>
        <taxon>Bacteria</taxon>
        <taxon>Pseudomonadati</taxon>
        <taxon>Pseudomonadota</taxon>
        <taxon>Gammaproteobacteria</taxon>
        <taxon>Enterobacterales</taxon>
        <taxon>Enterobacteriaceae</taxon>
        <taxon>Cronobacter</taxon>
    </lineage>
</organism>
<accession>K8A304</accession>